<dbReference type="PANTHER" id="PTHR24559">
    <property type="entry name" value="TRANSPOSON TY3-I GAG-POL POLYPROTEIN"/>
    <property type="match status" value="1"/>
</dbReference>
<evidence type="ECO:0000313" key="3">
    <source>
        <dbReference type="EMBL" id="RDX83098.1"/>
    </source>
</evidence>
<accession>A0A371FXV5</accession>
<dbReference type="Pfam" id="PF00078">
    <property type="entry name" value="RVT_1"/>
    <property type="match status" value="1"/>
</dbReference>
<dbReference type="InterPro" id="IPR043502">
    <property type="entry name" value="DNA/RNA_pol_sf"/>
</dbReference>
<name>A0A371FXV5_MUCPR</name>
<evidence type="ECO:0008006" key="5">
    <source>
        <dbReference type="Google" id="ProtNLM"/>
    </source>
</evidence>
<evidence type="ECO:0000259" key="2">
    <source>
        <dbReference type="Pfam" id="PF17919"/>
    </source>
</evidence>
<dbReference type="Proteomes" id="UP000257109">
    <property type="component" value="Unassembled WGS sequence"/>
</dbReference>
<dbReference type="Gene3D" id="3.30.70.270">
    <property type="match status" value="3"/>
</dbReference>
<dbReference type="InterPro" id="IPR000477">
    <property type="entry name" value="RT_dom"/>
</dbReference>
<gene>
    <name evidence="3" type="ORF">CR513_36014</name>
</gene>
<comment type="caution">
    <text evidence="3">The sequence shown here is derived from an EMBL/GenBank/DDBJ whole genome shotgun (WGS) entry which is preliminary data.</text>
</comment>
<reference evidence="3" key="1">
    <citation type="submission" date="2018-05" db="EMBL/GenBank/DDBJ databases">
        <title>Draft genome of Mucuna pruriens seed.</title>
        <authorList>
            <person name="Nnadi N.E."/>
            <person name="Vos R."/>
            <person name="Hasami M.H."/>
            <person name="Devisetty U.K."/>
            <person name="Aguiy J.C."/>
        </authorList>
    </citation>
    <scope>NUCLEOTIDE SEQUENCE [LARGE SCALE GENOMIC DNA]</scope>
    <source>
        <strain evidence="3">JCA_2017</strain>
    </source>
</reference>
<dbReference type="Pfam" id="PF17919">
    <property type="entry name" value="RT_RNaseH_2"/>
    <property type="match status" value="1"/>
</dbReference>
<feature type="domain" description="Reverse transcriptase/retrotransposon-derived protein RNase H-like" evidence="2">
    <location>
        <begin position="349"/>
        <end position="432"/>
    </location>
</feature>
<dbReference type="InterPro" id="IPR043128">
    <property type="entry name" value="Rev_trsase/Diguanyl_cyclase"/>
</dbReference>
<dbReference type="OrthoDB" id="101614at2759"/>
<keyword evidence="4" id="KW-1185">Reference proteome</keyword>
<dbReference type="EMBL" id="QJKJ01007457">
    <property type="protein sequence ID" value="RDX83098.1"/>
    <property type="molecule type" value="Genomic_DNA"/>
</dbReference>
<dbReference type="PANTHER" id="PTHR24559:SF457">
    <property type="entry name" value="RNA-DIRECTED DNA POLYMERASE HOMOLOG"/>
    <property type="match status" value="1"/>
</dbReference>
<sequence>MCEDPSRTKEPIEDEGTKAEALVEMERRIEWEKPKFQLLTEELESINLGNEMEKKEVRVGKQMSPDLRMKLMELLKEFADVFAWSYQDMPGLDYEIVEHKLPLLPNSVPVRRGGEVAEYSVPRGSKLPTMSGKHCTCTKERREGSDLNRASPKDNFPLPHIDTLVDNTAQHAFFSFMDGFSGYNQILMAQEDQEKTTFITLWGTFYYRVMPFGLKNMGATYQRAMVALFHDMMHKEIEVYVDDMIAKSKTPEQHIEDLRKLLRLNQAKCTFGVKIGKLLGFVVSERGIEVDSDKVRAIREMLTPKTNFEVRGFLGRPGSFPNIARFISQLTTTCNPIFKLLRKKQKLEWDSKSQKAFEKIKRYLENPPALIPTIPRRPLILYLMVLDESMGCMLGQRDEMGRKERVIYYLSKKFTDCDKRYSALERTCCALV</sequence>
<feature type="domain" description="Reverse transcriptase" evidence="1">
    <location>
        <begin position="147"/>
        <end position="281"/>
    </location>
</feature>
<dbReference type="InterPro" id="IPR053134">
    <property type="entry name" value="RNA-dir_DNA_polymerase"/>
</dbReference>
<feature type="non-terminal residue" evidence="3">
    <location>
        <position position="1"/>
    </location>
</feature>
<evidence type="ECO:0000259" key="1">
    <source>
        <dbReference type="Pfam" id="PF00078"/>
    </source>
</evidence>
<dbReference type="SUPFAM" id="SSF56672">
    <property type="entry name" value="DNA/RNA polymerases"/>
    <property type="match status" value="1"/>
</dbReference>
<dbReference type="AlphaFoldDB" id="A0A371FXV5"/>
<proteinExistence type="predicted"/>
<dbReference type="InterPro" id="IPR041577">
    <property type="entry name" value="RT_RNaseH_2"/>
</dbReference>
<organism evidence="3 4">
    <name type="scientific">Mucuna pruriens</name>
    <name type="common">Velvet bean</name>
    <name type="synonym">Dolichos pruriens</name>
    <dbReference type="NCBI Taxonomy" id="157652"/>
    <lineage>
        <taxon>Eukaryota</taxon>
        <taxon>Viridiplantae</taxon>
        <taxon>Streptophyta</taxon>
        <taxon>Embryophyta</taxon>
        <taxon>Tracheophyta</taxon>
        <taxon>Spermatophyta</taxon>
        <taxon>Magnoliopsida</taxon>
        <taxon>eudicotyledons</taxon>
        <taxon>Gunneridae</taxon>
        <taxon>Pentapetalae</taxon>
        <taxon>rosids</taxon>
        <taxon>fabids</taxon>
        <taxon>Fabales</taxon>
        <taxon>Fabaceae</taxon>
        <taxon>Papilionoideae</taxon>
        <taxon>50 kb inversion clade</taxon>
        <taxon>NPAAA clade</taxon>
        <taxon>indigoferoid/millettioid clade</taxon>
        <taxon>Phaseoleae</taxon>
        <taxon>Mucuna</taxon>
    </lineage>
</organism>
<dbReference type="CDD" id="cd01647">
    <property type="entry name" value="RT_LTR"/>
    <property type="match status" value="1"/>
</dbReference>
<protein>
    <recommendedName>
        <fullName evidence="5">Retrovirus-related Pol polyprotein from transposon 17.6</fullName>
    </recommendedName>
</protein>
<evidence type="ECO:0000313" key="4">
    <source>
        <dbReference type="Proteomes" id="UP000257109"/>
    </source>
</evidence>